<dbReference type="PROSITE" id="PS51462">
    <property type="entry name" value="NUDIX"/>
    <property type="match status" value="1"/>
</dbReference>
<dbReference type="NCBIfam" id="TIGR02150">
    <property type="entry name" value="IPP_isom_1"/>
    <property type="match status" value="1"/>
</dbReference>
<name>W8SLT6_9RHOB</name>
<feature type="domain" description="Nudix hydrolase" evidence="12">
    <location>
        <begin position="26"/>
        <end position="160"/>
    </location>
</feature>
<proteinExistence type="inferred from homology"/>
<accession>W8SLT6</accession>
<comment type="pathway">
    <text evidence="1 10">Isoprenoid biosynthesis; dimethylallyl diphosphate biosynthesis; dimethylallyl diphosphate from isopentenyl diphosphate: step 1/1.</text>
</comment>
<evidence type="ECO:0000256" key="1">
    <source>
        <dbReference type="ARBA" id="ARBA00004826"/>
    </source>
</evidence>
<evidence type="ECO:0000256" key="4">
    <source>
        <dbReference type="ARBA" id="ARBA00022490"/>
    </source>
</evidence>
<dbReference type="InterPro" id="IPR000086">
    <property type="entry name" value="NUDIX_hydrolase_dom"/>
</dbReference>
<evidence type="ECO:0000256" key="6">
    <source>
        <dbReference type="ARBA" id="ARBA00022842"/>
    </source>
</evidence>
<keyword evidence="7 10" id="KW-0464">Manganese</keyword>
<feature type="binding site" evidence="10">
    <location>
        <position position="110"/>
    </location>
    <ligand>
        <name>Mn(2+)</name>
        <dbReference type="ChEBI" id="CHEBI:29035"/>
    </ligand>
</feature>
<evidence type="ECO:0000256" key="7">
    <source>
        <dbReference type="ARBA" id="ARBA00023211"/>
    </source>
</evidence>
<feature type="binding site" evidence="10">
    <location>
        <position position="82"/>
    </location>
    <ligand>
        <name>Mg(2+)</name>
        <dbReference type="ChEBI" id="CHEBI:18420"/>
    </ligand>
</feature>
<feature type="active site" evidence="10 11">
    <location>
        <position position="62"/>
    </location>
</feature>
<dbReference type="InterPro" id="IPR056375">
    <property type="entry name" value="Idi_bact"/>
</dbReference>
<gene>
    <name evidence="10" type="primary">idi</name>
    <name evidence="13" type="ORF">roselon_01088</name>
</gene>
<dbReference type="GO" id="GO:0050992">
    <property type="term" value="P:dimethylallyl diphosphate biosynthetic process"/>
    <property type="evidence" value="ECO:0007669"/>
    <property type="project" value="UniProtKB-UniRule"/>
</dbReference>
<dbReference type="CDD" id="cd02885">
    <property type="entry name" value="NUDIX_IPP_Isomerase"/>
    <property type="match status" value="1"/>
</dbReference>
<evidence type="ECO:0000256" key="2">
    <source>
        <dbReference type="ARBA" id="ARBA00007579"/>
    </source>
</evidence>
<feature type="binding site" evidence="10">
    <location>
        <position position="64"/>
    </location>
    <ligand>
        <name>Mn(2+)</name>
        <dbReference type="ChEBI" id="CHEBI:29035"/>
    </ligand>
</feature>
<dbReference type="GO" id="GO:0009240">
    <property type="term" value="P:isopentenyl diphosphate biosynthetic process"/>
    <property type="evidence" value="ECO:0007669"/>
    <property type="project" value="TreeGrafter"/>
</dbReference>
<comment type="similarity">
    <text evidence="2 10">Belongs to the IPP isomerase type 1 family.</text>
</comment>
<dbReference type="NCBIfam" id="NF002995">
    <property type="entry name" value="PRK03759.1"/>
    <property type="match status" value="1"/>
</dbReference>
<feature type="binding site" evidence="10">
    <location>
        <position position="28"/>
    </location>
    <ligand>
        <name>Mn(2+)</name>
        <dbReference type="ChEBI" id="CHEBI:29035"/>
    </ligand>
</feature>
<comment type="cofactor">
    <cofactor evidence="10">
        <name>Mg(2+)</name>
        <dbReference type="ChEBI" id="CHEBI:18420"/>
    </cofactor>
    <text evidence="10">Binds 1 Mg(2+) ion per subunit. The magnesium ion binds only when substrate is bound.</text>
</comment>
<evidence type="ECO:0000313" key="13">
    <source>
        <dbReference type="EMBL" id="AHM03485.1"/>
    </source>
</evidence>
<dbReference type="HAMAP" id="MF_00202">
    <property type="entry name" value="Idi"/>
    <property type="match status" value="1"/>
</dbReference>
<dbReference type="Gene3D" id="3.90.79.10">
    <property type="entry name" value="Nucleoside Triphosphate Pyrophosphohydrolase"/>
    <property type="match status" value="1"/>
</dbReference>
<dbReference type="InterPro" id="IPR015797">
    <property type="entry name" value="NUDIX_hydrolase-like_dom_sf"/>
</dbReference>
<evidence type="ECO:0000256" key="10">
    <source>
        <dbReference type="HAMAP-Rule" id="MF_00202"/>
    </source>
</evidence>
<feature type="binding site" evidence="10">
    <location>
        <position position="22"/>
    </location>
    <ligand>
        <name>Mn(2+)</name>
        <dbReference type="ChEBI" id="CHEBI:29035"/>
    </ligand>
</feature>
<keyword evidence="14" id="KW-1185">Reference proteome</keyword>
<dbReference type="HOGENOM" id="CLU_060552_2_1_5"/>
<keyword evidence="4 10" id="KW-0963">Cytoplasm</keyword>
<dbReference type="RefSeq" id="WP_025311356.1">
    <property type="nucleotide sequence ID" value="NZ_CP004372.1"/>
</dbReference>
<dbReference type="GO" id="GO:0004452">
    <property type="term" value="F:isopentenyl-diphosphate delta-isomerase activity"/>
    <property type="evidence" value="ECO:0007669"/>
    <property type="project" value="UniProtKB-UniRule"/>
</dbReference>
<comment type="cofactor">
    <cofactor evidence="10">
        <name>Mn(2+)</name>
        <dbReference type="ChEBI" id="CHEBI:29035"/>
    </cofactor>
    <text evidence="10">Binds 1 Mn(2+) ion per subunit.</text>
</comment>
<dbReference type="EMBL" id="CP004372">
    <property type="protein sequence ID" value="AHM03485.1"/>
    <property type="molecule type" value="Genomic_DNA"/>
</dbReference>
<keyword evidence="9 10" id="KW-0413">Isomerase</keyword>
<evidence type="ECO:0000256" key="8">
    <source>
        <dbReference type="ARBA" id="ARBA00023229"/>
    </source>
</evidence>
<evidence type="ECO:0000256" key="11">
    <source>
        <dbReference type="PIRSR" id="PIRSR018427-1"/>
    </source>
</evidence>
<dbReference type="PANTHER" id="PTHR10885">
    <property type="entry name" value="ISOPENTENYL-DIPHOSPHATE DELTA-ISOMERASE"/>
    <property type="match status" value="1"/>
</dbReference>
<dbReference type="EC" id="5.3.3.2" evidence="3 10"/>
<dbReference type="GO" id="GO:0046872">
    <property type="term" value="F:metal ion binding"/>
    <property type="evidence" value="ECO:0007669"/>
    <property type="project" value="UniProtKB-KW"/>
</dbReference>
<dbReference type="eggNOG" id="COG1443">
    <property type="taxonomic scope" value="Bacteria"/>
</dbReference>
<comment type="catalytic activity">
    <reaction evidence="10">
        <text>isopentenyl diphosphate = dimethylallyl diphosphate</text>
        <dbReference type="Rhea" id="RHEA:23284"/>
        <dbReference type="ChEBI" id="CHEBI:57623"/>
        <dbReference type="ChEBI" id="CHEBI:128769"/>
        <dbReference type="EC" id="5.3.3.2"/>
    </reaction>
</comment>
<evidence type="ECO:0000313" key="14">
    <source>
        <dbReference type="Proteomes" id="UP000019593"/>
    </source>
</evidence>
<keyword evidence="5 10" id="KW-0479">Metal-binding</keyword>
<comment type="subcellular location">
    <subcellularLocation>
        <location evidence="10">Cytoplasm</location>
    </subcellularLocation>
</comment>
<feature type="active site" evidence="10 11">
    <location>
        <position position="110"/>
    </location>
</feature>
<dbReference type="PANTHER" id="PTHR10885:SF0">
    <property type="entry name" value="ISOPENTENYL-DIPHOSPHATE DELTA-ISOMERASE"/>
    <property type="match status" value="1"/>
</dbReference>
<keyword evidence="8 10" id="KW-0414">Isoprene biosynthesis</keyword>
<reference evidence="13 14" key="1">
    <citation type="submission" date="2013-03" db="EMBL/GenBank/DDBJ databases">
        <authorList>
            <person name="Fiebig A."/>
            <person name="Goeker M."/>
            <person name="Klenk H.-P.P."/>
        </authorList>
    </citation>
    <scope>NUCLEOTIDE SEQUENCE [LARGE SCALE GENOMIC DNA]</scope>
    <source>
        <strain evidence="14">DSM 19469</strain>
    </source>
</reference>
<dbReference type="PATRIC" id="fig|1294273.3.peg.1066"/>
<evidence type="ECO:0000256" key="9">
    <source>
        <dbReference type="ARBA" id="ARBA00023235"/>
    </source>
</evidence>
<sequence>MTIDIPTWVDGRLTPVEKLEAHVKGLRHKAISVFLLREGRVLLQRRAMGKYHTPGLWANTCCTHPFWGEDSLTCASRRLAEELGLHDVTLTYRDTVEYRADVGGGLIEHEVVDIFVGQLPQGTEPQPNPDEVMDTIWQPLETLAEDVARQPDGFTPWLQIYMRDHAEKIFVEADPA</sequence>
<dbReference type="GO" id="GO:0005737">
    <property type="term" value="C:cytoplasm"/>
    <property type="evidence" value="ECO:0007669"/>
    <property type="project" value="UniProtKB-SubCell"/>
</dbReference>
<organism evidence="13 14">
    <name type="scientific">Roseicyclus elongatus DSM 19469</name>
    <dbReference type="NCBI Taxonomy" id="1294273"/>
    <lineage>
        <taxon>Bacteria</taxon>
        <taxon>Pseudomonadati</taxon>
        <taxon>Pseudomonadota</taxon>
        <taxon>Alphaproteobacteria</taxon>
        <taxon>Rhodobacterales</taxon>
        <taxon>Roseobacteraceae</taxon>
        <taxon>Roseicyclus</taxon>
    </lineage>
</organism>
<comment type="function">
    <text evidence="10">Catalyzes the 1,3-allylic rearrangement of the homoallylic substrate isopentenyl (IPP) to its highly electrophilic allylic isomer, dimethylallyl diphosphate (DMAPP).</text>
</comment>
<dbReference type="OrthoDB" id="9809458at2"/>
<dbReference type="KEGG" id="red:roselon_01088"/>
<dbReference type="Proteomes" id="UP000019593">
    <property type="component" value="Chromosome"/>
</dbReference>
<dbReference type="InterPro" id="IPR011876">
    <property type="entry name" value="IsopentenylPP_isomerase_typ1"/>
</dbReference>
<dbReference type="Pfam" id="PF00293">
    <property type="entry name" value="NUDIX"/>
    <property type="match status" value="1"/>
</dbReference>
<dbReference type="PIRSF" id="PIRSF018427">
    <property type="entry name" value="Isopntndiph_ism"/>
    <property type="match status" value="1"/>
</dbReference>
<evidence type="ECO:0000256" key="5">
    <source>
        <dbReference type="ARBA" id="ARBA00022723"/>
    </source>
</evidence>
<evidence type="ECO:0000256" key="3">
    <source>
        <dbReference type="ARBA" id="ARBA00012057"/>
    </source>
</evidence>
<dbReference type="AlphaFoldDB" id="W8SLT6"/>
<dbReference type="STRING" id="1294273.roselon_01088"/>
<keyword evidence="6 10" id="KW-0460">Magnesium</keyword>
<feature type="binding site" evidence="10">
    <location>
        <position position="108"/>
    </location>
    <ligand>
        <name>Mn(2+)</name>
        <dbReference type="ChEBI" id="CHEBI:29035"/>
    </ligand>
</feature>
<dbReference type="SUPFAM" id="SSF55811">
    <property type="entry name" value="Nudix"/>
    <property type="match status" value="1"/>
</dbReference>
<evidence type="ECO:0000259" key="12">
    <source>
        <dbReference type="PROSITE" id="PS51462"/>
    </source>
</evidence>
<dbReference type="UniPathway" id="UPA00059">
    <property type="reaction ID" value="UER00104"/>
</dbReference>
<protein>
    <recommendedName>
        <fullName evidence="3 10">Isopentenyl-diphosphate Delta-isomerase</fullName>
        <shortName evidence="10">IPP isomerase</shortName>
        <ecNumber evidence="3 10">5.3.3.2</ecNumber>
    </recommendedName>
    <alternativeName>
        <fullName evidence="10">IPP:DMAPP isomerase</fullName>
    </alternativeName>
    <alternativeName>
        <fullName evidence="10">Isopentenyl pyrophosphate isomerase</fullName>
    </alternativeName>
</protein>